<dbReference type="Proteomes" id="UP000190105">
    <property type="component" value="Unassembled WGS sequence"/>
</dbReference>
<keyword evidence="3 6" id="KW-0812">Transmembrane</keyword>
<keyword evidence="2" id="KW-1003">Cell membrane</keyword>
<dbReference type="GO" id="GO:0044781">
    <property type="term" value="P:bacterial-type flagellum organization"/>
    <property type="evidence" value="ECO:0007669"/>
    <property type="project" value="InterPro"/>
</dbReference>
<protein>
    <submittedName>
        <fullName evidence="7">Flagellar protein FliO/FliZ</fullName>
    </submittedName>
</protein>
<keyword evidence="8" id="KW-1185">Reference proteome</keyword>
<keyword evidence="5 6" id="KW-0472">Membrane</keyword>
<dbReference type="GO" id="GO:0016020">
    <property type="term" value="C:membrane"/>
    <property type="evidence" value="ECO:0007669"/>
    <property type="project" value="InterPro"/>
</dbReference>
<evidence type="ECO:0000256" key="6">
    <source>
        <dbReference type="SAM" id="Phobius"/>
    </source>
</evidence>
<reference evidence="8" key="1">
    <citation type="submission" date="2017-02" db="EMBL/GenBank/DDBJ databases">
        <authorList>
            <person name="Varghese N."/>
            <person name="Submissions S."/>
        </authorList>
    </citation>
    <scope>NUCLEOTIDE SEQUENCE [LARGE SCALE GENOMIC DNA]</scope>
    <source>
        <strain evidence="8">USBA 833</strain>
    </source>
</reference>
<keyword evidence="7" id="KW-0969">Cilium</keyword>
<evidence type="ECO:0000256" key="2">
    <source>
        <dbReference type="ARBA" id="ARBA00022475"/>
    </source>
</evidence>
<evidence type="ECO:0000256" key="4">
    <source>
        <dbReference type="ARBA" id="ARBA00022989"/>
    </source>
</evidence>
<accession>A0A1T4XA19</accession>
<keyword evidence="7" id="KW-0282">Flagellum</keyword>
<evidence type="ECO:0000256" key="3">
    <source>
        <dbReference type="ARBA" id="ARBA00022692"/>
    </source>
</evidence>
<gene>
    <name evidence="7" type="ORF">SAMN05443428_10786</name>
</gene>
<dbReference type="STRING" id="1147123.SAMN05443428_10786"/>
<comment type="subcellular location">
    <subcellularLocation>
        <location evidence="1">Cell membrane</location>
    </subcellularLocation>
</comment>
<dbReference type="InterPro" id="IPR022781">
    <property type="entry name" value="Flagellar_biosynth_FliO"/>
</dbReference>
<evidence type="ECO:0000256" key="5">
    <source>
        <dbReference type="ARBA" id="ARBA00023136"/>
    </source>
</evidence>
<dbReference type="EMBL" id="FUYH01000007">
    <property type="protein sequence ID" value="SKA86440.1"/>
    <property type="molecule type" value="Genomic_DNA"/>
</dbReference>
<name>A0A1T4XA19_9CLOT</name>
<keyword evidence="7" id="KW-0966">Cell projection</keyword>
<evidence type="ECO:0000313" key="7">
    <source>
        <dbReference type="EMBL" id="SKA86440.1"/>
    </source>
</evidence>
<evidence type="ECO:0000256" key="1">
    <source>
        <dbReference type="ARBA" id="ARBA00004236"/>
    </source>
</evidence>
<proteinExistence type="predicted"/>
<dbReference type="OrthoDB" id="1956951at2"/>
<dbReference type="Pfam" id="PF04347">
    <property type="entry name" value="FliO"/>
    <property type="match status" value="1"/>
</dbReference>
<evidence type="ECO:0000313" key="8">
    <source>
        <dbReference type="Proteomes" id="UP000190105"/>
    </source>
</evidence>
<feature type="transmembrane region" description="Helical" evidence="6">
    <location>
        <begin position="12"/>
        <end position="31"/>
    </location>
</feature>
<dbReference type="AlphaFoldDB" id="A0A1T4XA19"/>
<dbReference type="RefSeq" id="WP_078696235.1">
    <property type="nucleotide sequence ID" value="NZ_FUYH01000007.1"/>
</dbReference>
<keyword evidence="4 6" id="KW-1133">Transmembrane helix</keyword>
<sequence length="109" mass="12770">MDYNFVSDLLKIMILLPLIILLIYISFNFGGKYLKSINKNRIIKIYERVPMGQNTYLSVISIEDKVYLISSSNNGIQILKEIDNQSIFKYENMEKNTMGDLLNKIKRKK</sequence>
<organism evidence="7 8">
    <name type="scientific">Caloramator quimbayensis</name>
    <dbReference type="NCBI Taxonomy" id="1147123"/>
    <lineage>
        <taxon>Bacteria</taxon>
        <taxon>Bacillati</taxon>
        <taxon>Bacillota</taxon>
        <taxon>Clostridia</taxon>
        <taxon>Eubacteriales</taxon>
        <taxon>Clostridiaceae</taxon>
        <taxon>Caloramator</taxon>
    </lineage>
</organism>